<feature type="transmembrane region" description="Helical" evidence="7">
    <location>
        <begin position="28"/>
        <end position="44"/>
    </location>
</feature>
<dbReference type="InterPro" id="IPR018383">
    <property type="entry name" value="UPF0324_pro"/>
</dbReference>
<dbReference type="Pfam" id="PF03601">
    <property type="entry name" value="Cons_hypoth698"/>
    <property type="match status" value="1"/>
</dbReference>
<dbReference type="PANTHER" id="PTHR30106">
    <property type="entry name" value="INNER MEMBRANE PROTEIN YEIH-RELATED"/>
    <property type="match status" value="1"/>
</dbReference>
<dbReference type="NCBIfam" id="TIGR00698">
    <property type="entry name" value="YeiH family putative sulfate export transporter"/>
    <property type="match status" value="1"/>
</dbReference>
<comment type="similarity">
    <text evidence="2">Belongs to the UPF0324 family.</text>
</comment>
<keyword evidence="5 7" id="KW-1133">Transmembrane helix</keyword>
<keyword evidence="3" id="KW-1003">Cell membrane</keyword>
<evidence type="ECO:0000313" key="9">
    <source>
        <dbReference type="Proteomes" id="UP000282818"/>
    </source>
</evidence>
<name>A0A437QDL9_9GAMM</name>
<comment type="subcellular location">
    <subcellularLocation>
        <location evidence="1">Cell membrane</location>
        <topology evidence="1">Multi-pass membrane protein</topology>
    </subcellularLocation>
</comment>
<dbReference type="RefSeq" id="WP_127692652.1">
    <property type="nucleotide sequence ID" value="NZ_SACQ01000001.1"/>
</dbReference>
<keyword evidence="4 7" id="KW-0812">Transmembrane</keyword>
<protein>
    <submittedName>
        <fullName evidence="8">Putative sulfate exporter family transporter</fullName>
    </submittedName>
</protein>
<feature type="transmembrane region" description="Helical" evidence="7">
    <location>
        <begin position="64"/>
        <end position="82"/>
    </location>
</feature>
<feature type="transmembrane region" description="Helical" evidence="7">
    <location>
        <begin position="88"/>
        <end position="108"/>
    </location>
</feature>
<reference evidence="8 9" key="1">
    <citation type="submission" date="2019-01" db="EMBL/GenBank/DDBJ databases">
        <authorList>
            <person name="Chen W.-M."/>
        </authorList>
    </citation>
    <scope>NUCLEOTIDE SEQUENCE [LARGE SCALE GENOMIC DNA]</scope>
    <source>
        <strain evidence="8 9">HPM-16</strain>
    </source>
</reference>
<dbReference type="Proteomes" id="UP000282818">
    <property type="component" value="Unassembled WGS sequence"/>
</dbReference>
<feature type="transmembrane region" description="Helical" evidence="7">
    <location>
        <begin position="224"/>
        <end position="242"/>
    </location>
</feature>
<organism evidence="8 9">
    <name type="scientific">Neptunomonas marina</name>
    <dbReference type="NCBI Taxonomy" id="1815562"/>
    <lineage>
        <taxon>Bacteria</taxon>
        <taxon>Pseudomonadati</taxon>
        <taxon>Pseudomonadota</taxon>
        <taxon>Gammaproteobacteria</taxon>
        <taxon>Oceanospirillales</taxon>
        <taxon>Oceanospirillaceae</taxon>
        <taxon>Neptunomonas</taxon>
    </lineage>
</organism>
<feature type="transmembrane region" description="Helical" evidence="7">
    <location>
        <begin position="285"/>
        <end position="304"/>
    </location>
</feature>
<gene>
    <name evidence="8" type="ORF">EOE65_02200</name>
</gene>
<feature type="transmembrane region" description="Helical" evidence="7">
    <location>
        <begin position="254"/>
        <end position="273"/>
    </location>
</feature>
<accession>A0A437QDL9</accession>
<comment type="caution">
    <text evidence="8">The sequence shown here is derived from an EMBL/GenBank/DDBJ whole genome shotgun (WGS) entry which is preliminary data.</text>
</comment>
<feature type="transmembrane region" description="Helical" evidence="7">
    <location>
        <begin position="316"/>
        <end position="337"/>
    </location>
</feature>
<dbReference type="PANTHER" id="PTHR30106:SF2">
    <property type="entry name" value="UPF0324 INNER MEMBRANE PROTEIN YEIH"/>
    <property type="match status" value="1"/>
</dbReference>
<evidence type="ECO:0000256" key="3">
    <source>
        <dbReference type="ARBA" id="ARBA00022475"/>
    </source>
</evidence>
<dbReference type="EMBL" id="SACQ01000001">
    <property type="protein sequence ID" value="RVU32483.1"/>
    <property type="molecule type" value="Genomic_DNA"/>
</dbReference>
<evidence type="ECO:0000256" key="6">
    <source>
        <dbReference type="ARBA" id="ARBA00023136"/>
    </source>
</evidence>
<dbReference type="InterPro" id="IPR004630">
    <property type="entry name" value="UPF0324_YeiH-like"/>
</dbReference>
<evidence type="ECO:0000256" key="7">
    <source>
        <dbReference type="SAM" id="Phobius"/>
    </source>
</evidence>
<keyword evidence="9" id="KW-1185">Reference proteome</keyword>
<evidence type="ECO:0000256" key="2">
    <source>
        <dbReference type="ARBA" id="ARBA00007977"/>
    </source>
</evidence>
<evidence type="ECO:0000256" key="5">
    <source>
        <dbReference type="ARBA" id="ARBA00022989"/>
    </source>
</evidence>
<evidence type="ECO:0000256" key="4">
    <source>
        <dbReference type="ARBA" id="ARBA00022692"/>
    </source>
</evidence>
<evidence type="ECO:0000256" key="1">
    <source>
        <dbReference type="ARBA" id="ARBA00004651"/>
    </source>
</evidence>
<feature type="transmembrane region" description="Helical" evidence="7">
    <location>
        <begin position="147"/>
        <end position="168"/>
    </location>
</feature>
<keyword evidence="6 7" id="KW-0472">Membrane</keyword>
<dbReference type="AlphaFoldDB" id="A0A437QDL9"/>
<dbReference type="GO" id="GO:0005886">
    <property type="term" value="C:plasma membrane"/>
    <property type="evidence" value="ECO:0007669"/>
    <property type="project" value="UniProtKB-SubCell"/>
</dbReference>
<evidence type="ECO:0000313" key="8">
    <source>
        <dbReference type="EMBL" id="RVU32483.1"/>
    </source>
</evidence>
<proteinExistence type="inferred from homology"/>
<sequence length="339" mass="35801">MSLIIALPIIAISALLLSRVPEIAQVGLSALPLAIIIGITWGHISRRTATDKEMKFTKFCQQKLLRGGIILFGFSLSFQQILAVGWEAVILDAIVITTVFCVGAYLGIKVFKLDREVAILTSAGSAICGAAAVLATESALKARQQSVTIAVGTVVLFGTIAMFSYPFIFQLSSMSPEAFGIYIGSTVHEVAQAVAAGDTVAQQALASGDTTGITALENAVVVKLIRVMMLAPFIVILSAAMMRLATGDAEKGKITIPWFVFGFLAAAGINSVIAIPEVTLTGLQLASQLLLAIAMAALGTQTQWKTMRQAGVKPILLALILFILLIFGGYFLNIWLIGG</sequence>